<reference evidence="1 2" key="1">
    <citation type="journal article" date="2014" name="G3 (Bethesda)">
        <title>Genome sequence of Candidatus Riesia pediculischaeffi, endosymbiont of chimpanzee lice, and genomic comparison of recently acquired endosymbionts from human and chimpanzee lice.</title>
        <authorList>
            <person name="Boyd B.M."/>
            <person name="Allen J.M."/>
            <person name="de Crecy-Lagard V."/>
            <person name="Reed D.L."/>
        </authorList>
    </citation>
    <scope>NUCLEOTIDE SEQUENCE [LARGE SCALE GENOMIC DNA]</scope>
    <source>
        <strain evidence="1 2">PTSU</strain>
    </source>
</reference>
<gene>
    <name evidence="1" type="ORF">P689_122216</name>
</gene>
<evidence type="ECO:0000313" key="2">
    <source>
        <dbReference type="Proteomes" id="UP000054529"/>
    </source>
</evidence>
<organism evidence="1 2">
    <name type="scientific">Candidatus Riesia pediculischaeffi PTSU</name>
    <dbReference type="NCBI Taxonomy" id="1401651"/>
    <lineage>
        <taxon>Bacteria</taxon>
        <taxon>Pseudomonadati</taxon>
        <taxon>Pseudomonadota</taxon>
        <taxon>Gammaproteobacteria</taxon>
        <taxon>Enterobacterales</taxon>
        <taxon>Enterobacteriaceae</taxon>
        <taxon>Candidatus Riesia</taxon>
    </lineage>
</organism>
<name>A0A0C1V5N6_9ENTR</name>
<proteinExistence type="predicted"/>
<dbReference type="EMBL" id="AWXV01000004">
    <property type="protein sequence ID" value="KIE63734.1"/>
    <property type="molecule type" value="Genomic_DNA"/>
</dbReference>
<evidence type="ECO:0000313" key="1">
    <source>
        <dbReference type="EMBL" id="KIE63734.1"/>
    </source>
</evidence>
<sequence length="39" mass="4644">MELKRKISIRMSSSVDFFKELTRSDLSTTRDHRLKTSSR</sequence>
<dbReference type="Proteomes" id="UP000054529">
    <property type="component" value="Unassembled WGS sequence"/>
</dbReference>
<comment type="caution">
    <text evidence="1">The sequence shown here is derived from an EMBL/GenBank/DDBJ whole genome shotgun (WGS) entry which is preliminary data.</text>
</comment>
<dbReference type="HOGENOM" id="CLU_3306541_0_0_6"/>
<dbReference type="AlphaFoldDB" id="A0A0C1V5N6"/>
<protein>
    <submittedName>
        <fullName evidence="1">Uncharacterized protein</fullName>
    </submittedName>
</protein>
<accession>A0A0C1V5N6</accession>